<accession>A0A914PUU9</accession>
<feature type="compositionally biased region" description="Polar residues" evidence="1">
    <location>
        <begin position="24"/>
        <end position="34"/>
    </location>
</feature>
<keyword evidence="2" id="KW-1185">Reference proteome</keyword>
<protein>
    <submittedName>
        <fullName evidence="3">Flagellar protein FlaG</fullName>
    </submittedName>
</protein>
<evidence type="ECO:0000313" key="3">
    <source>
        <dbReference type="WBParaSite" id="PDA_v2.g22512.t1"/>
    </source>
</evidence>
<sequence>MENVIASSPTTIAKKVENGDNVRPQDSNKPQQSVIKEVESVAPRFTPADDLPPLDFIVKNIVGIAGKPSDRHYVVVRTENNEVKTAEIKAVAKQNLDLMLDYFLARLEGKK</sequence>
<evidence type="ECO:0000313" key="2">
    <source>
        <dbReference type="Proteomes" id="UP000887578"/>
    </source>
</evidence>
<reference evidence="3" key="1">
    <citation type="submission" date="2022-11" db="UniProtKB">
        <authorList>
            <consortium name="WormBaseParasite"/>
        </authorList>
    </citation>
    <scope>IDENTIFICATION</scope>
</reference>
<organism evidence="2 3">
    <name type="scientific">Panagrolaimus davidi</name>
    <dbReference type="NCBI Taxonomy" id="227884"/>
    <lineage>
        <taxon>Eukaryota</taxon>
        <taxon>Metazoa</taxon>
        <taxon>Ecdysozoa</taxon>
        <taxon>Nematoda</taxon>
        <taxon>Chromadorea</taxon>
        <taxon>Rhabditida</taxon>
        <taxon>Tylenchina</taxon>
        <taxon>Panagrolaimomorpha</taxon>
        <taxon>Panagrolaimoidea</taxon>
        <taxon>Panagrolaimidae</taxon>
        <taxon>Panagrolaimus</taxon>
    </lineage>
</organism>
<evidence type="ECO:0000256" key="1">
    <source>
        <dbReference type="SAM" id="MobiDB-lite"/>
    </source>
</evidence>
<dbReference type="Proteomes" id="UP000887578">
    <property type="component" value="Unplaced"/>
</dbReference>
<feature type="compositionally biased region" description="Polar residues" evidence="1">
    <location>
        <begin position="1"/>
        <end position="11"/>
    </location>
</feature>
<proteinExistence type="predicted"/>
<name>A0A914PUU9_9BILA</name>
<dbReference type="AlphaFoldDB" id="A0A914PUU9"/>
<dbReference type="WBParaSite" id="PDA_v2.g22512.t1">
    <property type="protein sequence ID" value="PDA_v2.g22512.t1"/>
    <property type="gene ID" value="PDA_v2.g22512"/>
</dbReference>
<feature type="region of interest" description="Disordered" evidence="1">
    <location>
        <begin position="1"/>
        <end position="34"/>
    </location>
</feature>